<evidence type="ECO:0000256" key="2">
    <source>
        <dbReference type="ARBA" id="ARBA00022630"/>
    </source>
</evidence>
<dbReference type="OMA" id="ANWRSIS"/>
<gene>
    <name evidence="7" type="ORF">HYPSUDRAFT_47071</name>
</gene>
<evidence type="ECO:0000313" key="7">
    <source>
        <dbReference type="EMBL" id="KJA16702.1"/>
    </source>
</evidence>
<dbReference type="Gene3D" id="3.40.462.20">
    <property type="match status" value="1"/>
</dbReference>
<keyword evidence="5" id="KW-0732">Signal</keyword>
<dbReference type="PANTHER" id="PTHR42973:SF13">
    <property type="entry name" value="FAD-BINDING PCMH-TYPE DOMAIN-CONTAINING PROTEIN"/>
    <property type="match status" value="1"/>
</dbReference>
<reference evidence="8" key="1">
    <citation type="submission" date="2014-04" db="EMBL/GenBank/DDBJ databases">
        <title>Evolutionary Origins and Diversification of the Mycorrhizal Mutualists.</title>
        <authorList>
            <consortium name="DOE Joint Genome Institute"/>
            <consortium name="Mycorrhizal Genomics Consortium"/>
            <person name="Kohler A."/>
            <person name="Kuo A."/>
            <person name="Nagy L.G."/>
            <person name="Floudas D."/>
            <person name="Copeland A."/>
            <person name="Barry K.W."/>
            <person name="Cichocki N."/>
            <person name="Veneault-Fourrey C."/>
            <person name="LaButti K."/>
            <person name="Lindquist E.A."/>
            <person name="Lipzen A."/>
            <person name="Lundell T."/>
            <person name="Morin E."/>
            <person name="Murat C."/>
            <person name="Riley R."/>
            <person name="Ohm R."/>
            <person name="Sun H."/>
            <person name="Tunlid A."/>
            <person name="Henrissat B."/>
            <person name="Grigoriev I.V."/>
            <person name="Hibbett D.S."/>
            <person name="Martin F."/>
        </authorList>
    </citation>
    <scope>NUCLEOTIDE SEQUENCE [LARGE SCALE GENOMIC DNA]</scope>
    <source>
        <strain evidence="8">FD-334 SS-4</strain>
    </source>
</reference>
<dbReference type="InterPro" id="IPR016169">
    <property type="entry name" value="FAD-bd_PCMH_sub2"/>
</dbReference>
<dbReference type="GO" id="GO:0071949">
    <property type="term" value="F:FAD binding"/>
    <property type="evidence" value="ECO:0007669"/>
    <property type="project" value="InterPro"/>
</dbReference>
<dbReference type="PROSITE" id="PS51387">
    <property type="entry name" value="FAD_PCMH"/>
    <property type="match status" value="1"/>
</dbReference>
<evidence type="ECO:0000256" key="3">
    <source>
        <dbReference type="ARBA" id="ARBA00022827"/>
    </source>
</evidence>
<comment type="similarity">
    <text evidence="1">Belongs to the oxygen-dependent FAD-linked oxidoreductase family.</text>
</comment>
<dbReference type="InterPro" id="IPR016167">
    <property type="entry name" value="FAD-bd_PCMH_sub1"/>
</dbReference>
<feature type="signal peptide" evidence="5">
    <location>
        <begin position="1"/>
        <end position="22"/>
    </location>
</feature>
<dbReference type="Proteomes" id="UP000054270">
    <property type="component" value="Unassembled WGS sequence"/>
</dbReference>
<dbReference type="OrthoDB" id="2151789at2759"/>
<evidence type="ECO:0000256" key="4">
    <source>
        <dbReference type="ARBA" id="ARBA00023002"/>
    </source>
</evidence>
<feature type="chain" id="PRO_5002245910" description="FAD-binding PCMH-type domain-containing protein" evidence="5">
    <location>
        <begin position="23"/>
        <end position="498"/>
    </location>
</feature>
<protein>
    <recommendedName>
        <fullName evidence="6">FAD-binding PCMH-type domain-containing protein</fullName>
    </recommendedName>
</protein>
<keyword evidence="3" id="KW-0274">FAD</keyword>
<dbReference type="EMBL" id="KN817616">
    <property type="protein sequence ID" value="KJA16702.1"/>
    <property type="molecule type" value="Genomic_DNA"/>
</dbReference>
<organism evidence="7 8">
    <name type="scientific">Hypholoma sublateritium (strain FD-334 SS-4)</name>
    <dbReference type="NCBI Taxonomy" id="945553"/>
    <lineage>
        <taxon>Eukaryota</taxon>
        <taxon>Fungi</taxon>
        <taxon>Dikarya</taxon>
        <taxon>Basidiomycota</taxon>
        <taxon>Agaricomycotina</taxon>
        <taxon>Agaricomycetes</taxon>
        <taxon>Agaricomycetidae</taxon>
        <taxon>Agaricales</taxon>
        <taxon>Agaricineae</taxon>
        <taxon>Strophariaceae</taxon>
        <taxon>Hypholoma</taxon>
    </lineage>
</organism>
<dbReference type="InterPro" id="IPR006094">
    <property type="entry name" value="Oxid_FAD_bind_N"/>
</dbReference>
<sequence length="498" mass="52083">MALTKRFSLIAGLVSLASIASGTTVSQSPLTTCKQIESAISSASAVFYPGSSEYATDIFHAYSSSSQNATCSVQPGTAQDAANILKIVGAARTPYAIKSGGHATNPGWSSTTGVQISTSRFNTATYDPNTGLARVGTGQQSENAYSQLEPFNVSIAAGRVSGVGVGGFTLGGGYSWVTNQVGVSCDTVHQFEVALPTGKVVNATNTTNSDLFFGLKGGGNNFGLVTFITYEAVAQPAVWGGLVVITGAGNIAAVSQAISDFQDHNTDPKAAVGVTYGFDPAQGGLFVSLFFYYHGPSPPAGIFDELLAVPSVSSSLSATSLTRLVSAFDGPTIAPRALWRSISIKNYTVPVLNTIADQVNTHGPAAYNNSAVAFTLAVEPLLTSIFSHQVNGPAAYFHLAGRFLAPSVVGFSWTDPTQDTFFFNTLKTIDANVRNFAASVAGGSQPVEPPAGTLYPNYASYDIDTTLLFGPNRPILRSIQEKYDPKGVTNLTSGWKFF</sequence>
<feature type="domain" description="FAD-binding PCMH-type" evidence="6">
    <location>
        <begin position="65"/>
        <end position="235"/>
    </location>
</feature>
<dbReference type="InterPro" id="IPR036318">
    <property type="entry name" value="FAD-bd_PCMH-like_sf"/>
</dbReference>
<dbReference type="PANTHER" id="PTHR42973">
    <property type="entry name" value="BINDING OXIDOREDUCTASE, PUTATIVE (AFU_ORTHOLOGUE AFUA_1G17690)-RELATED"/>
    <property type="match status" value="1"/>
</dbReference>
<dbReference type="SUPFAM" id="SSF56176">
    <property type="entry name" value="FAD-binding/transporter-associated domain-like"/>
    <property type="match status" value="1"/>
</dbReference>
<dbReference type="AlphaFoldDB" id="A0A0D2KQ32"/>
<proteinExistence type="inferred from homology"/>
<dbReference type="InterPro" id="IPR016166">
    <property type="entry name" value="FAD-bd_PCMH"/>
</dbReference>
<evidence type="ECO:0000313" key="8">
    <source>
        <dbReference type="Proteomes" id="UP000054270"/>
    </source>
</evidence>
<evidence type="ECO:0000256" key="5">
    <source>
        <dbReference type="SAM" id="SignalP"/>
    </source>
</evidence>
<evidence type="ECO:0000256" key="1">
    <source>
        <dbReference type="ARBA" id="ARBA00005466"/>
    </source>
</evidence>
<keyword evidence="2" id="KW-0285">Flavoprotein</keyword>
<dbReference type="InterPro" id="IPR050416">
    <property type="entry name" value="FAD-linked_Oxidoreductase"/>
</dbReference>
<dbReference type="GO" id="GO:0016491">
    <property type="term" value="F:oxidoreductase activity"/>
    <property type="evidence" value="ECO:0007669"/>
    <property type="project" value="UniProtKB-KW"/>
</dbReference>
<dbReference type="STRING" id="945553.A0A0D2KQ32"/>
<dbReference type="Pfam" id="PF01565">
    <property type="entry name" value="FAD_binding_4"/>
    <property type="match status" value="1"/>
</dbReference>
<accession>A0A0D2KQ32</accession>
<evidence type="ECO:0000259" key="6">
    <source>
        <dbReference type="PROSITE" id="PS51387"/>
    </source>
</evidence>
<name>A0A0D2KQ32_HYPSF</name>
<keyword evidence="8" id="KW-1185">Reference proteome</keyword>
<dbReference type="Gene3D" id="3.30.43.10">
    <property type="entry name" value="Uridine Diphospho-n-acetylenolpyruvylglucosamine Reductase, domain 2"/>
    <property type="match status" value="1"/>
</dbReference>
<dbReference type="Gene3D" id="3.30.465.10">
    <property type="match status" value="1"/>
</dbReference>
<keyword evidence="4" id="KW-0560">Oxidoreductase</keyword>